<proteinExistence type="predicted"/>
<evidence type="ECO:0000313" key="2">
    <source>
        <dbReference type="WBParaSite" id="RSKR_0000676800.1"/>
    </source>
</evidence>
<reference evidence="2" key="1">
    <citation type="submission" date="2016-11" db="UniProtKB">
        <authorList>
            <consortium name="WormBaseParasite"/>
        </authorList>
    </citation>
    <scope>IDENTIFICATION</scope>
    <source>
        <strain evidence="2">KR3021</strain>
    </source>
</reference>
<dbReference type="WBParaSite" id="RSKR_0000676800.1">
    <property type="protein sequence ID" value="RSKR_0000676800.1"/>
    <property type="gene ID" value="RSKR_0000676800"/>
</dbReference>
<evidence type="ECO:0000313" key="1">
    <source>
        <dbReference type="Proteomes" id="UP000095286"/>
    </source>
</evidence>
<name>A0AC35U2I6_9BILA</name>
<dbReference type="Proteomes" id="UP000095286">
    <property type="component" value="Unplaced"/>
</dbReference>
<accession>A0AC35U2I6</accession>
<organism evidence="1 2">
    <name type="scientific">Rhabditophanes sp. KR3021</name>
    <dbReference type="NCBI Taxonomy" id="114890"/>
    <lineage>
        <taxon>Eukaryota</taxon>
        <taxon>Metazoa</taxon>
        <taxon>Ecdysozoa</taxon>
        <taxon>Nematoda</taxon>
        <taxon>Chromadorea</taxon>
        <taxon>Rhabditida</taxon>
        <taxon>Tylenchina</taxon>
        <taxon>Panagrolaimomorpha</taxon>
        <taxon>Strongyloidoidea</taxon>
        <taxon>Alloionematidae</taxon>
        <taxon>Rhabditophanes</taxon>
    </lineage>
</organism>
<sequence length="174" mass="19197">MVERLTRSVAVCRKSEHLSIAVSNEQVGTNSIRSIGERSKTSGKKLAGNDVYNYPAPNSSTVFPRNVVNSSLEAESAGQHDLLGPHRKLFSESLFNKVMDMSAVDCKMNASSTRVCEISVDVLVDSTEIGGAIEREMTTFVTELTVATVTESSCKAGINWCKEYSKEFKWKRKH</sequence>
<protein>
    <submittedName>
        <fullName evidence="2">Ovule protein</fullName>
    </submittedName>
</protein>